<dbReference type="AlphaFoldDB" id="A0AAN9E3T4"/>
<evidence type="ECO:0000313" key="2">
    <source>
        <dbReference type="EMBL" id="KAK7244388.1"/>
    </source>
</evidence>
<feature type="signal peptide" evidence="1">
    <location>
        <begin position="1"/>
        <end position="22"/>
    </location>
</feature>
<sequence length="156" mass="17016">MSHFFFLLLTLLLLLHNPYSSARVVIPSRKRIDVGAVEASSDSCVFKVRSICDDLNIMSMDELPGANLSLAKAFPSSYVIPIAEYVPGITSEVEETSTFVSDLIVTLVSLGDDDNVVSLASSSVKRKLEPEFVDNPALSCFAKKKRMSKASKKVVV</sequence>
<evidence type="ECO:0000256" key="1">
    <source>
        <dbReference type="SAM" id="SignalP"/>
    </source>
</evidence>
<name>A0AAN9E3T4_CROPI</name>
<accession>A0AAN9E3T4</accession>
<organism evidence="2 3">
    <name type="scientific">Crotalaria pallida</name>
    <name type="common">Smooth rattlebox</name>
    <name type="synonym">Crotalaria striata</name>
    <dbReference type="NCBI Taxonomy" id="3830"/>
    <lineage>
        <taxon>Eukaryota</taxon>
        <taxon>Viridiplantae</taxon>
        <taxon>Streptophyta</taxon>
        <taxon>Embryophyta</taxon>
        <taxon>Tracheophyta</taxon>
        <taxon>Spermatophyta</taxon>
        <taxon>Magnoliopsida</taxon>
        <taxon>eudicotyledons</taxon>
        <taxon>Gunneridae</taxon>
        <taxon>Pentapetalae</taxon>
        <taxon>rosids</taxon>
        <taxon>fabids</taxon>
        <taxon>Fabales</taxon>
        <taxon>Fabaceae</taxon>
        <taxon>Papilionoideae</taxon>
        <taxon>50 kb inversion clade</taxon>
        <taxon>genistoids sensu lato</taxon>
        <taxon>core genistoids</taxon>
        <taxon>Crotalarieae</taxon>
        <taxon>Crotalaria</taxon>
    </lineage>
</organism>
<comment type="caution">
    <text evidence="2">The sequence shown here is derived from an EMBL/GenBank/DDBJ whole genome shotgun (WGS) entry which is preliminary data.</text>
</comment>
<proteinExistence type="predicted"/>
<dbReference type="EMBL" id="JAYWIO010000008">
    <property type="protein sequence ID" value="KAK7244388.1"/>
    <property type="molecule type" value="Genomic_DNA"/>
</dbReference>
<feature type="chain" id="PRO_5042815064" evidence="1">
    <location>
        <begin position="23"/>
        <end position="156"/>
    </location>
</feature>
<evidence type="ECO:0000313" key="3">
    <source>
        <dbReference type="Proteomes" id="UP001372338"/>
    </source>
</evidence>
<reference evidence="2 3" key="1">
    <citation type="submission" date="2024-01" db="EMBL/GenBank/DDBJ databases">
        <title>The genomes of 5 underutilized Papilionoideae crops provide insights into root nodulation and disease resistanc.</title>
        <authorList>
            <person name="Yuan L."/>
        </authorList>
    </citation>
    <scope>NUCLEOTIDE SEQUENCE [LARGE SCALE GENOMIC DNA]</scope>
    <source>
        <strain evidence="2">ZHUSHIDOU_FW_LH</strain>
        <tissue evidence="2">Leaf</tissue>
    </source>
</reference>
<dbReference type="Proteomes" id="UP001372338">
    <property type="component" value="Unassembled WGS sequence"/>
</dbReference>
<keyword evidence="3" id="KW-1185">Reference proteome</keyword>
<keyword evidence="1" id="KW-0732">Signal</keyword>
<gene>
    <name evidence="2" type="ORF">RIF29_39209</name>
</gene>
<protein>
    <submittedName>
        <fullName evidence="2">Uncharacterized protein</fullName>
    </submittedName>
</protein>